<keyword evidence="1" id="KW-0812">Transmembrane</keyword>
<reference evidence="2 3" key="1">
    <citation type="submission" date="2018-05" db="EMBL/GenBank/DDBJ databases">
        <title>Genomic Encyclopedia of Type Strains, Phase IV (KMG-IV): sequencing the most valuable type-strain genomes for metagenomic binning, comparative biology and taxonomic classification.</title>
        <authorList>
            <person name="Goeker M."/>
        </authorList>
    </citation>
    <scope>NUCLEOTIDE SEQUENCE [LARGE SCALE GENOMIC DNA]</scope>
    <source>
        <strain evidence="2 3">DSM 28556</strain>
    </source>
</reference>
<name>A0A2V3W6V6_9BACI</name>
<gene>
    <name evidence="2" type="ORF">DFR56_1011</name>
</gene>
<keyword evidence="3" id="KW-1185">Reference proteome</keyword>
<keyword evidence="1" id="KW-1133">Transmembrane helix</keyword>
<dbReference type="RefSeq" id="WP_244916380.1">
    <property type="nucleotide sequence ID" value="NZ_JBHUHB010000001.1"/>
</dbReference>
<dbReference type="Proteomes" id="UP000247978">
    <property type="component" value="Unassembled WGS sequence"/>
</dbReference>
<keyword evidence="1" id="KW-0472">Membrane</keyword>
<accession>A0A2V3W6V6</accession>
<sequence length="63" mass="6963">MLALYGFLIIVILLYLVLTKKTSIHFALVIVPIVFAIIAGFNFEELGEFMGSGLGNMLKLELC</sequence>
<protein>
    <recommendedName>
        <fullName evidence="4">Citrate transporter</fullName>
    </recommendedName>
</protein>
<feature type="transmembrane region" description="Helical" evidence="1">
    <location>
        <begin position="29"/>
        <end position="47"/>
    </location>
</feature>
<evidence type="ECO:0000313" key="2">
    <source>
        <dbReference type="EMBL" id="PXW90093.1"/>
    </source>
</evidence>
<dbReference type="AlphaFoldDB" id="A0A2V3W6V6"/>
<organism evidence="2 3">
    <name type="scientific">Pseudogracilibacillus auburnensis</name>
    <dbReference type="NCBI Taxonomy" id="1494959"/>
    <lineage>
        <taxon>Bacteria</taxon>
        <taxon>Bacillati</taxon>
        <taxon>Bacillota</taxon>
        <taxon>Bacilli</taxon>
        <taxon>Bacillales</taxon>
        <taxon>Bacillaceae</taxon>
        <taxon>Pseudogracilibacillus</taxon>
    </lineage>
</organism>
<evidence type="ECO:0008006" key="4">
    <source>
        <dbReference type="Google" id="ProtNLM"/>
    </source>
</evidence>
<evidence type="ECO:0000256" key="1">
    <source>
        <dbReference type="SAM" id="Phobius"/>
    </source>
</evidence>
<proteinExistence type="predicted"/>
<comment type="caution">
    <text evidence="2">The sequence shown here is derived from an EMBL/GenBank/DDBJ whole genome shotgun (WGS) entry which is preliminary data.</text>
</comment>
<dbReference type="EMBL" id="QJJQ01000001">
    <property type="protein sequence ID" value="PXW90093.1"/>
    <property type="molecule type" value="Genomic_DNA"/>
</dbReference>
<evidence type="ECO:0000313" key="3">
    <source>
        <dbReference type="Proteomes" id="UP000247978"/>
    </source>
</evidence>